<evidence type="ECO:0000313" key="2">
    <source>
        <dbReference type="Proteomes" id="UP000245252"/>
    </source>
</evidence>
<name>A0A2U2DQ53_9HYPH</name>
<reference evidence="1 2" key="1">
    <citation type="submission" date="2018-05" db="EMBL/GenBank/DDBJ databases">
        <title>The draft genome of strain NS-104.</title>
        <authorList>
            <person name="Hang P."/>
            <person name="Jiang J."/>
        </authorList>
    </citation>
    <scope>NUCLEOTIDE SEQUENCE [LARGE SCALE GENOMIC DNA]</scope>
    <source>
        <strain evidence="1 2">NS-104</strain>
    </source>
</reference>
<dbReference type="EMBL" id="QFBC01000006">
    <property type="protein sequence ID" value="PWE55438.1"/>
    <property type="molecule type" value="Genomic_DNA"/>
</dbReference>
<dbReference type="RefSeq" id="WP_109459136.1">
    <property type="nucleotide sequence ID" value="NZ_QFBC01000006.1"/>
</dbReference>
<accession>A0A2U2DQ53</accession>
<proteinExistence type="predicted"/>
<dbReference type="OrthoDB" id="8456901at2"/>
<organism evidence="1 2">
    <name type="scientific">Metarhizobium album</name>
    <dbReference type="NCBI Taxonomy" id="2182425"/>
    <lineage>
        <taxon>Bacteria</taxon>
        <taxon>Pseudomonadati</taxon>
        <taxon>Pseudomonadota</taxon>
        <taxon>Alphaproteobacteria</taxon>
        <taxon>Hyphomicrobiales</taxon>
        <taxon>Rhizobiaceae</taxon>
        <taxon>Metarhizobium</taxon>
    </lineage>
</organism>
<dbReference type="AlphaFoldDB" id="A0A2U2DQ53"/>
<evidence type="ECO:0008006" key="3">
    <source>
        <dbReference type="Google" id="ProtNLM"/>
    </source>
</evidence>
<gene>
    <name evidence="1" type="ORF">DEM27_15390</name>
</gene>
<keyword evidence="2" id="KW-1185">Reference proteome</keyword>
<protein>
    <recommendedName>
        <fullName evidence="3">Phage tail assembly protein</fullName>
    </recommendedName>
</protein>
<sequence length="124" mass="13504">MPENTMDQTEPQAPVAAYIENPAAREKLVSLQWPVRFGETLVTEIRVRRITGKEVQDFFARLKDGGSLMPPTVDCPIEVWDALDADDQAEVDREAADFFPRALKVLLASSLPAGGATPPSSPAP</sequence>
<evidence type="ECO:0000313" key="1">
    <source>
        <dbReference type="EMBL" id="PWE55438.1"/>
    </source>
</evidence>
<comment type="caution">
    <text evidence="1">The sequence shown here is derived from an EMBL/GenBank/DDBJ whole genome shotgun (WGS) entry which is preliminary data.</text>
</comment>
<dbReference type="Proteomes" id="UP000245252">
    <property type="component" value="Unassembled WGS sequence"/>
</dbReference>